<dbReference type="AlphaFoldDB" id="A0A5C6B2E6"/>
<feature type="chain" id="PRO_5022852140" description="PEP-CTERM protein-sorting domain-containing protein" evidence="1">
    <location>
        <begin position="21"/>
        <end position="206"/>
    </location>
</feature>
<dbReference type="PROSITE" id="PS51257">
    <property type="entry name" value="PROKAR_LIPOPROTEIN"/>
    <property type="match status" value="1"/>
</dbReference>
<keyword evidence="1" id="KW-0732">Signal</keyword>
<comment type="caution">
    <text evidence="2">The sequence shown here is derived from an EMBL/GenBank/DDBJ whole genome shotgun (WGS) entry which is preliminary data.</text>
</comment>
<evidence type="ECO:0000313" key="2">
    <source>
        <dbReference type="EMBL" id="TWU05592.1"/>
    </source>
</evidence>
<dbReference type="RefSeq" id="WP_146518815.1">
    <property type="nucleotide sequence ID" value="NZ_CP151726.1"/>
</dbReference>
<feature type="signal peptide" evidence="1">
    <location>
        <begin position="1"/>
        <end position="20"/>
    </location>
</feature>
<evidence type="ECO:0008006" key="4">
    <source>
        <dbReference type="Google" id="ProtNLM"/>
    </source>
</evidence>
<keyword evidence="3" id="KW-1185">Reference proteome</keyword>
<proteinExistence type="predicted"/>
<dbReference type="Proteomes" id="UP000320176">
    <property type="component" value="Unassembled WGS sequence"/>
</dbReference>
<evidence type="ECO:0000313" key="3">
    <source>
        <dbReference type="Proteomes" id="UP000320176"/>
    </source>
</evidence>
<gene>
    <name evidence="2" type="ORF">Pla52n_13070</name>
</gene>
<dbReference type="OrthoDB" id="278264at2"/>
<organism evidence="2 3">
    <name type="scientific">Stieleria varia</name>
    <dbReference type="NCBI Taxonomy" id="2528005"/>
    <lineage>
        <taxon>Bacteria</taxon>
        <taxon>Pseudomonadati</taxon>
        <taxon>Planctomycetota</taxon>
        <taxon>Planctomycetia</taxon>
        <taxon>Pirellulales</taxon>
        <taxon>Pirellulaceae</taxon>
        <taxon>Stieleria</taxon>
    </lineage>
</organism>
<accession>A0A5C6B2E6</accession>
<evidence type="ECO:0000256" key="1">
    <source>
        <dbReference type="SAM" id="SignalP"/>
    </source>
</evidence>
<reference evidence="2 3" key="1">
    <citation type="submission" date="2019-02" db="EMBL/GenBank/DDBJ databases">
        <title>Deep-cultivation of Planctomycetes and their phenomic and genomic characterization uncovers novel biology.</title>
        <authorList>
            <person name="Wiegand S."/>
            <person name="Jogler M."/>
            <person name="Boedeker C."/>
            <person name="Pinto D."/>
            <person name="Vollmers J."/>
            <person name="Rivas-Marin E."/>
            <person name="Kohn T."/>
            <person name="Peeters S.H."/>
            <person name="Heuer A."/>
            <person name="Rast P."/>
            <person name="Oberbeckmann S."/>
            <person name="Bunk B."/>
            <person name="Jeske O."/>
            <person name="Meyerdierks A."/>
            <person name="Storesund J.E."/>
            <person name="Kallscheuer N."/>
            <person name="Luecker S."/>
            <person name="Lage O.M."/>
            <person name="Pohl T."/>
            <person name="Merkel B.J."/>
            <person name="Hornburger P."/>
            <person name="Mueller R.-W."/>
            <person name="Bruemmer F."/>
            <person name="Labrenz M."/>
            <person name="Spormann A.M."/>
            <person name="Op Den Camp H."/>
            <person name="Overmann J."/>
            <person name="Amann R."/>
            <person name="Jetten M.S.M."/>
            <person name="Mascher T."/>
            <person name="Medema M.H."/>
            <person name="Devos D.P."/>
            <person name="Kaster A.-K."/>
            <person name="Ovreas L."/>
            <person name="Rohde M."/>
            <person name="Galperin M.Y."/>
            <person name="Jogler C."/>
        </authorList>
    </citation>
    <scope>NUCLEOTIDE SEQUENCE [LARGE SCALE GENOMIC DNA]</scope>
    <source>
        <strain evidence="2 3">Pla52n</strain>
    </source>
</reference>
<protein>
    <recommendedName>
        <fullName evidence="4">PEP-CTERM protein-sorting domain-containing protein</fullName>
    </recommendedName>
</protein>
<sequence precursor="true">MLRFALLSIGLLLACSNGSAEIVFSEFDLATDLSNLPTAPTSIGTLALGANEVEGALVQGEVNELDIDPDIFTFTIGAGQVLDSVILLDFEGDGHFFGLDDGTTSDFGNGTQLLIATLVGDAGTLNINLLDLTTAQQNFGGQGVTAPLGAGDYTIWVQENLAEFNVFTYTVQLNTSAAAVPEPGCFVALVGLSVAAITQRRRRRTN</sequence>
<name>A0A5C6B2E6_9BACT</name>
<dbReference type="EMBL" id="SJPN01000002">
    <property type="protein sequence ID" value="TWU05592.1"/>
    <property type="molecule type" value="Genomic_DNA"/>
</dbReference>